<protein>
    <submittedName>
        <fullName evidence="2">GNAT family N-acetyltransferase</fullName>
    </submittedName>
</protein>
<comment type="caution">
    <text evidence="2">The sequence shown here is derived from an EMBL/GenBank/DDBJ whole genome shotgun (WGS) entry which is preliminary data.</text>
</comment>
<dbReference type="PANTHER" id="PTHR31435:SF9">
    <property type="entry name" value="PROTEIN NATD1"/>
    <property type="match status" value="1"/>
</dbReference>
<reference evidence="2 3" key="1">
    <citation type="journal article" date="2018" name="Syst. Appl. Microbiol.">
        <title>A new symbiotic nanoarchaeote (Candidatus Nanoclepta minutus) and its host (Zestosphaera tikiterensis gen. nov., sp. nov.) from a New Zealand hot spring.</title>
        <authorList>
            <person name="St John E."/>
            <person name="Liu Y."/>
            <person name="Podar M."/>
            <person name="Stott M.B."/>
            <person name="Meneghin J."/>
            <person name="Chen Z."/>
            <person name="Lagutin K."/>
            <person name="Mitchell K."/>
            <person name="Reysenbach A.L."/>
        </authorList>
    </citation>
    <scope>NUCLEOTIDE SEQUENCE [LARGE SCALE GENOMIC DNA]</scope>
    <source>
        <strain evidence="2">NZ3</strain>
    </source>
</reference>
<dbReference type="CDD" id="cd04301">
    <property type="entry name" value="NAT_SF"/>
    <property type="match status" value="1"/>
</dbReference>
<accession>A0A2R7Y8S8</accession>
<evidence type="ECO:0000259" key="1">
    <source>
        <dbReference type="PROSITE" id="PS51729"/>
    </source>
</evidence>
<sequence>MSDVKVEKGGQAYFIRFPDGSKAWLAFKEEGGKLHLIETYTPEQHRGKGYAAKLVEAAVEDAEKRNLKIVPICSYSVHYFIRNKEKRHLLDEPYASMSEEELQNYYKERLNAEKSKH</sequence>
<evidence type="ECO:0000313" key="3">
    <source>
        <dbReference type="Proteomes" id="UP000244093"/>
    </source>
</evidence>
<dbReference type="AlphaFoldDB" id="A0A2R7Y8S8"/>
<dbReference type="SUPFAM" id="SSF55729">
    <property type="entry name" value="Acyl-CoA N-acyltransferases (Nat)"/>
    <property type="match status" value="1"/>
</dbReference>
<gene>
    <name evidence="2" type="ORF">B7O98_02170</name>
</gene>
<feature type="domain" description="N-acetyltransferase" evidence="1">
    <location>
        <begin position="5"/>
        <end position="91"/>
    </location>
</feature>
<dbReference type="PANTHER" id="PTHR31435">
    <property type="entry name" value="PROTEIN NATD1"/>
    <property type="match status" value="1"/>
</dbReference>
<dbReference type="InterPro" id="IPR016181">
    <property type="entry name" value="Acyl_CoA_acyltransferase"/>
</dbReference>
<proteinExistence type="predicted"/>
<dbReference type="InterPro" id="IPR045057">
    <property type="entry name" value="Gcn5-rel_NAT"/>
</dbReference>
<organism evidence="2 3">
    <name type="scientific">Zestosphaera tikiterensis</name>
    <dbReference type="NCBI Taxonomy" id="1973259"/>
    <lineage>
        <taxon>Archaea</taxon>
        <taxon>Thermoproteota</taxon>
        <taxon>Thermoprotei</taxon>
        <taxon>Desulfurococcales</taxon>
        <taxon>Desulfurococcaceae</taxon>
        <taxon>Zestosphaera</taxon>
    </lineage>
</organism>
<name>A0A2R7Y8S8_9CREN</name>
<dbReference type="PROSITE" id="PS51729">
    <property type="entry name" value="GNAT_YJDJ"/>
    <property type="match status" value="1"/>
</dbReference>
<dbReference type="EMBL" id="NBVN01000002">
    <property type="protein sequence ID" value="PUA33262.1"/>
    <property type="molecule type" value="Genomic_DNA"/>
</dbReference>
<dbReference type="Pfam" id="PF14542">
    <property type="entry name" value="Acetyltransf_CG"/>
    <property type="match status" value="1"/>
</dbReference>
<dbReference type="Proteomes" id="UP000244093">
    <property type="component" value="Unassembled WGS sequence"/>
</dbReference>
<evidence type="ECO:0000313" key="2">
    <source>
        <dbReference type="EMBL" id="PUA33262.1"/>
    </source>
</evidence>
<dbReference type="InterPro" id="IPR031165">
    <property type="entry name" value="GNAT_YJDJ"/>
</dbReference>
<dbReference type="Gene3D" id="3.40.630.30">
    <property type="match status" value="1"/>
</dbReference>
<keyword evidence="2" id="KW-0808">Transferase</keyword>
<dbReference type="GO" id="GO:0016740">
    <property type="term" value="F:transferase activity"/>
    <property type="evidence" value="ECO:0007669"/>
    <property type="project" value="UniProtKB-KW"/>
</dbReference>